<evidence type="ECO:0000313" key="1">
    <source>
        <dbReference type="EMBL" id="MQM09370.1"/>
    </source>
</evidence>
<dbReference type="EMBL" id="NMUH01004358">
    <property type="protein sequence ID" value="MQM09370.1"/>
    <property type="molecule type" value="Genomic_DNA"/>
</dbReference>
<gene>
    <name evidence="1" type="ORF">Taro_042240</name>
</gene>
<organism evidence="1 2">
    <name type="scientific">Colocasia esculenta</name>
    <name type="common">Wild taro</name>
    <name type="synonym">Arum esculentum</name>
    <dbReference type="NCBI Taxonomy" id="4460"/>
    <lineage>
        <taxon>Eukaryota</taxon>
        <taxon>Viridiplantae</taxon>
        <taxon>Streptophyta</taxon>
        <taxon>Embryophyta</taxon>
        <taxon>Tracheophyta</taxon>
        <taxon>Spermatophyta</taxon>
        <taxon>Magnoliopsida</taxon>
        <taxon>Liliopsida</taxon>
        <taxon>Araceae</taxon>
        <taxon>Aroideae</taxon>
        <taxon>Colocasieae</taxon>
        <taxon>Colocasia</taxon>
    </lineage>
</organism>
<reference evidence="1" key="1">
    <citation type="submission" date="2017-07" db="EMBL/GenBank/DDBJ databases">
        <title>Taro Niue Genome Assembly and Annotation.</title>
        <authorList>
            <person name="Atibalentja N."/>
            <person name="Keating K."/>
            <person name="Fields C.J."/>
        </authorList>
    </citation>
    <scope>NUCLEOTIDE SEQUENCE</scope>
    <source>
        <strain evidence="1">Niue_2</strain>
        <tissue evidence="1">Leaf</tissue>
    </source>
</reference>
<protein>
    <submittedName>
        <fullName evidence="1">Uncharacterized protein</fullName>
    </submittedName>
</protein>
<dbReference type="Proteomes" id="UP000652761">
    <property type="component" value="Unassembled WGS sequence"/>
</dbReference>
<name>A0A843X268_COLES</name>
<comment type="caution">
    <text evidence="1">The sequence shown here is derived from an EMBL/GenBank/DDBJ whole genome shotgun (WGS) entry which is preliminary data.</text>
</comment>
<sequence>MGRIKVQKGYLVHFKRFLFREYHQGHVTADVLASALSECERLTPADWTKLYPLSAQQLSNVNESLAKEGQPQILAATFLDMNSIHLVYDPYQTWVERYKVYVAMRVDLKRKQNFYPVSMDQFLACASFGKVSFLKVSLDSDQYARLLDEQLVHHLRRMAPIMGPSYSIEPGIFRQFFEKQEEQVVGLSVFWNFLKLFTHFCLGSVDTRSGQVDTSPRFQKTQLPDWDSRSTLAQGRSTLDPVSSRPVLQKWDSRSTLVQGRSTHSGNSVT</sequence>
<accession>A0A843X268</accession>
<keyword evidence="2" id="KW-1185">Reference proteome</keyword>
<proteinExistence type="predicted"/>
<dbReference type="AlphaFoldDB" id="A0A843X268"/>
<evidence type="ECO:0000313" key="2">
    <source>
        <dbReference type="Proteomes" id="UP000652761"/>
    </source>
</evidence>